<accession>A0A5C1HT28</accession>
<dbReference type="SUPFAM" id="SSF48452">
    <property type="entry name" value="TPR-like"/>
    <property type="match status" value="1"/>
</dbReference>
<evidence type="ECO:0000256" key="1">
    <source>
        <dbReference type="SAM" id="SignalP"/>
    </source>
</evidence>
<dbReference type="InterPro" id="IPR011990">
    <property type="entry name" value="TPR-like_helical_dom_sf"/>
</dbReference>
<reference evidence="2" key="1">
    <citation type="submission" date="2019-08" db="EMBL/GenBank/DDBJ databases">
        <title>Comparative genome analysis confer to the adaptation heavy metal polluted environment.</title>
        <authorList>
            <person name="Li Y."/>
        </authorList>
    </citation>
    <scope>NUCLEOTIDE SEQUENCE [LARGE SCALE GENOMIC DNA]</scope>
    <source>
        <strain evidence="2">P1</strain>
    </source>
</reference>
<gene>
    <name evidence="2" type="ORF">DEO27_002695</name>
</gene>
<dbReference type="OrthoDB" id="9769023at2"/>
<keyword evidence="3" id="KW-1185">Reference proteome</keyword>
<feature type="signal peptide" evidence="1">
    <location>
        <begin position="1"/>
        <end position="28"/>
    </location>
</feature>
<dbReference type="Proteomes" id="UP000251402">
    <property type="component" value="Chromosome"/>
</dbReference>
<feature type="chain" id="PRO_5022888242" description="Tetratricopeptide repeat protein" evidence="1">
    <location>
        <begin position="29"/>
        <end position="474"/>
    </location>
</feature>
<sequence length="474" mass="53465">MVNLRTHILRVFSFIGLMLFLSACSTYNQSVAPYYKNVSAGNYPQAEKELDKNSLIQTPRNKLLYLMEKGRICHLKGEYENSNNYFNQADQLLDQGLTSASDAAVGVLLNSASQKYKGEDFEKFMIHYYKALNYLYLNKTEDAIVEARRITLQAQEQGDKYNNKDSRYSNDAFALTLQGMLYESNNDVNNAFISYRNAAEIYLKSPDKTYYGTTMPVELEEDVIRTAKLNGFTTEADQFETTFGIKYEPVKPSDGGELIFFWENGLAPVKTQVDLFFSLIRNSNGDLFFTDAAGGIVVPFNYDGDRNRVNTKSVESLRVAFPKYVAQTPYYSSASISVNNQDAQLVKAEDINELAFKTLQQRALKEMSGILSRLAVKKIAEYSLRAAAKSDGKTNGLLEGLGYGIQLYSLLSEKADTRNWQSLPAYISYTRVPLQKGDNQVRITLKNAQGATETKTIKVQGTGRLQFYNYATLR</sequence>
<dbReference type="EMBL" id="CP043450">
    <property type="protein sequence ID" value="QEM08966.1"/>
    <property type="molecule type" value="Genomic_DNA"/>
</dbReference>
<protein>
    <recommendedName>
        <fullName evidence="4">Tetratricopeptide repeat protein</fullName>
    </recommendedName>
</protein>
<name>A0A5C1HT28_9SPHI</name>
<keyword evidence="1" id="KW-0732">Signal</keyword>
<dbReference type="PROSITE" id="PS51257">
    <property type="entry name" value="PROKAR_LIPOPROTEIN"/>
    <property type="match status" value="1"/>
</dbReference>
<proteinExistence type="predicted"/>
<dbReference type="AlphaFoldDB" id="A0A5C1HT28"/>
<organism evidence="2 3">
    <name type="scientific">Mucilaginibacter rubeus</name>
    <dbReference type="NCBI Taxonomy" id="2027860"/>
    <lineage>
        <taxon>Bacteria</taxon>
        <taxon>Pseudomonadati</taxon>
        <taxon>Bacteroidota</taxon>
        <taxon>Sphingobacteriia</taxon>
        <taxon>Sphingobacteriales</taxon>
        <taxon>Sphingobacteriaceae</taxon>
        <taxon>Mucilaginibacter</taxon>
    </lineage>
</organism>
<evidence type="ECO:0000313" key="2">
    <source>
        <dbReference type="EMBL" id="QEM08966.1"/>
    </source>
</evidence>
<dbReference type="KEGG" id="mrub:DEO27_002695"/>
<evidence type="ECO:0000313" key="3">
    <source>
        <dbReference type="Proteomes" id="UP000251402"/>
    </source>
</evidence>
<evidence type="ECO:0008006" key="4">
    <source>
        <dbReference type="Google" id="ProtNLM"/>
    </source>
</evidence>
<dbReference type="Gene3D" id="1.25.40.10">
    <property type="entry name" value="Tetratricopeptide repeat domain"/>
    <property type="match status" value="1"/>
</dbReference>